<gene>
    <name evidence="1" type="ORF">L1987_79982</name>
</gene>
<comment type="caution">
    <text evidence="1">The sequence shown here is derived from an EMBL/GenBank/DDBJ whole genome shotgun (WGS) entry which is preliminary data.</text>
</comment>
<sequence length="103" mass="11146">MMTRLLLFCIQLLAISLHHHLTLSKGLTIQQLQGVEGVEVDSGKTVQVKHEIKAGKGQYGGANMDRPSKSNASSSYLSRGFCISIGIGIGISVGFFVPLLFWL</sequence>
<keyword evidence="2" id="KW-1185">Reference proteome</keyword>
<reference evidence="2" key="1">
    <citation type="journal article" date="2022" name="Mol. Ecol. Resour.">
        <title>The genomes of chicory, endive, great burdock and yacon provide insights into Asteraceae palaeo-polyploidization history and plant inulin production.</title>
        <authorList>
            <person name="Fan W."/>
            <person name="Wang S."/>
            <person name="Wang H."/>
            <person name="Wang A."/>
            <person name="Jiang F."/>
            <person name="Liu H."/>
            <person name="Zhao H."/>
            <person name="Xu D."/>
            <person name="Zhang Y."/>
        </authorList>
    </citation>
    <scope>NUCLEOTIDE SEQUENCE [LARGE SCALE GENOMIC DNA]</scope>
    <source>
        <strain evidence="2">cv. Yunnan</strain>
    </source>
</reference>
<proteinExistence type="predicted"/>
<reference evidence="1 2" key="2">
    <citation type="journal article" date="2022" name="Mol. Ecol. Resour.">
        <title>The genomes of chicory, endive, great burdock and yacon provide insights into Asteraceae paleo-polyploidization history and plant inulin production.</title>
        <authorList>
            <person name="Fan W."/>
            <person name="Wang S."/>
            <person name="Wang H."/>
            <person name="Wang A."/>
            <person name="Jiang F."/>
            <person name="Liu H."/>
            <person name="Zhao H."/>
            <person name="Xu D."/>
            <person name="Zhang Y."/>
        </authorList>
    </citation>
    <scope>NUCLEOTIDE SEQUENCE [LARGE SCALE GENOMIC DNA]</scope>
    <source>
        <strain evidence="2">cv. Yunnan</strain>
        <tissue evidence="1">Leaves</tissue>
    </source>
</reference>
<dbReference type="EMBL" id="CM042044">
    <property type="protein sequence ID" value="KAI3686308.1"/>
    <property type="molecule type" value="Genomic_DNA"/>
</dbReference>
<evidence type="ECO:0000313" key="2">
    <source>
        <dbReference type="Proteomes" id="UP001056120"/>
    </source>
</evidence>
<evidence type="ECO:0000313" key="1">
    <source>
        <dbReference type="EMBL" id="KAI3686308.1"/>
    </source>
</evidence>
<organism evidence="1 2">
    <name type="scientific">Smallanthus sonchifolius</name>
    <dbReference type="NCBI Taxonomy" id="185202"/>
    <lineage>
        <taxon>Eukaryota</taxon>
        <taxon>Viridiplantae</taxon>
        <taxon>Streptophyta</taxon>
        <taxon>Embryophyta</taxon>
        <taxon>Tracheophyta</taxon>
        <taxon>Spermatophyta</taxon>
        <taxon>Magnoliopsida</taxon>
        <taxon>eudicotyledons</taxon>
        <taxon>Gunneridae</taxon>
        <taxon>Pentapetalae</taxon>
        <taxon>asterids</taxon>
        <taxon>campanulids</taxon>
        <taxon>Asterales</taxon>
        <taxon>Asteraceae</taxon>
        <taxon>Asteroideae</taxon>
        <taxon>Heliantheae alliance</taxon>
        <taxon>Millerieae</taxon>
        <taxon>Smallanthus</taxon>
    </lineage>
</organism>
<dbReference type="Proteomes" id="UP001056120">
    <property type="component" value="Linkage Group LG27"/>
</dbReference>
<protein>
    <submittedName>
        <fullName evidence="1">Uncharacterized protein</fullName>
    </submittedName>
</protein>
<accession>A0ACB8YLK9</accession>
<name>A0ACB8YLK9_9ASTR</name>